<dbReference type="InterPro" id="IPR023996">
    <property type="entry name" value="TonB-dep_OMP_SusC/RagA"/>
</dbReference>
<dbReference type="NCBIfam" id="TIGR04057">
    <property type="entry name" value="SusC_RagA_signa"/>
    <property type="match status" value="1"/>
</dbReference>
<dbReference type="PROSITE" id="PS52016">
    <property type="entry name" value="TONB_DEPENDENT_REC_3"/>
    <property type="match status" value="1"/>
</dbReference>
<evidence type="ECO:0000256" key="7">
    <source>
        <dbReference type="ARBA" id="ARBA00023237"/>
    </source>
</evidence>
<dbReference type="Gene3D" id="2.170.130.10">
    <property type="entry name" value="TonB-dependent receptor, plug domain"/>
    <property type="match status" value="1"/>
</dbReference>
<dbReference type="InterPro" id="IPR037066">
    <property type="entry name" value="Plug_dom_sf"/>
</dbReference>
<feature type="domain" description="TonB-dependent receptor plug" evidence="12">
    <location>
        <begin position="115"/>
        <end position="222"/>
    </location>
</feature>
<comment type="caution">
    <text evidence="13">The sequence shown here is derived from an EMBL/GenBank/DDBJ whole genome shotgun (WGS) entry which is preliminary data.</text>
</comment>
<name>A0ABW4IH57_9SPHI</name>
<evidence type="ECO:0000313" key="14">
    <source>
        <dbReference type="Proteomes" id="UP001597118"/>
    </source>
</evidence>
<evidence type="ECO:0000256" key="10">
    <source>
        <dbReference type="SAM" id="SignalP"/>
    </source>
</evidence>
<dbReference type="Gene3D" id="2.60.40.1120">
    <property type="entry name" value="Carboxypeptidase-like, regulatory domain"/>
    <property type="match status" value="1"/>
</dbReference>
<evidence type="ECO:0000256" key="4">
    <source>
        <dbReference type="ARBA" id="ARBA00022692"/>
    </source>
</evidence>
<evidence type="ECO:0000313" key="13">
    <source>
        <dbReference type="EMBL" id="MFD1631282.1"/>
    </source>
</evidence>
<dbReference type="InterPro" id="IPR039426">
    <property type="entry name" value="TonB-dep_rcpt-like"/>
</dbReference>
<dbReference type="InterPro" id="IPR008969">
    <property type="entry name" value="CarboxyPept-like_regulatory"/>
</dbReference>
<dbReference type="InterPro" id="IPR000531">
    <property type="entry name" value="Beta-barrel_TonB"/>
</dbReference>
<organism evidence="13 14">
    <name type="scientific">Pseudopedobacter beijingensis</name>
    <dbReference type="NCBI Taxonomy" id="1207056"/>
    <lineage>
        <taxon>Bacteria</taxon>
        <taxon>Pseudomonadati</taxon>
        <taxon>Bacteroidota</taxon>
        <taxon>Sphingobacteriia</taxon>
        <taxon>Sphingobacteriales</taxon>
        <taxon>Sphingobacteriaceae</taxon>
        <taxon>Pseudopedobacter</taxon>
    </lineage>
</organism>
<keyword evidence="7 8" id="KW-0998">Cell outer membrane</keyword>
<dbReference type="InterPro" id="IPR012910">
    <property type="entry name" value="Plug_dom"/>
</dbReference>
<dbReference type="InterPro" id="IPR036942">
    <property type="entry name" value="Beta-barrel_TonB_sf"/>
</dbReference>
<evidence type="ECO:0000256" key="1">
    <source>
        <dbReference type="ARBA" id="ARBA00004571"/>
    </source>
</evidence>
<evidence type="ECO:0000256" key="2">
    <source>
        <dbReference type="ARBA" id="ARBA00022448"/>
    </source>
</evidence>
<evidence type="ECO:0000259" key="12">
    <source>
        <dbReference type="Pfam" id="PF07715"/>
    </source>
</evidence>
<dbReference type="Pfam" id="PF13715">
    <property type="entry name" value="CarbopepD_reg_2"/>
    <property type="match status" value="1"/>
</dbReference>
<dbReference type="Gene3D" id="2.40.170.20">
    <property type="entry name" value="TonB-dependent receptor, beta-barrel domain"/>
    <property type="match status" value="1"/>
</dbReference>
<evidence type="ECO:0000259" key="11">
    <source>
        <dbReference type="Pfam" id="PF00593"/>
    </source>
</evidence>
<keyword evidence="5 9" id="KW-0798">TonB box</keyword>
<evidence type="ECO:0000256" key="8">
    <source>
        <dbReference type="PROSITE-ProRule" id="PRU01360"/>
    </source>
</evidence>
<feature type="chain" id="PRO_5047344487" evidence="10">
    <location>
        <begin position="20"/>
        <end position="1069"/>
    </location>
</feature>
<sequence>MKIFFVGMLLLCLNFSLNAQVRDVTGIVKDSKTKEVLPGVSIGLKGGKVGTQTDINGFFRLRVDNASSQILICRYLGYKEIAVNVEGKNQVEVLLESESLLLKEVVSIGYATVDRRDVTGSISSISERQLRDIPISSVEQALTGRLAGIQVTTSEGTPDAEVKIRVRGGSSITQDNAPIYIIDGVQVEEGLKGMAVQDIESIDVLKDASSTSIYGARGANGVVIITTKQGVAARTKVSYNPIFGVSKVARTLSVQSPYEFVLYQDEKSRLSEKDSLGFISNYGNDLSIYKNYPSIDWQEQMFGRNAIQQTHNLSISGGGKDTRFNLSYTNNNQDGIMKKSSYKRDLVNLKLDHTLTSKFKVGAIVRYNRETVNGAGVSSTSSSTFNLLRNTIKYQPMIISDTPLDSYDEDYFLESGGTSFALINPIALNNAKELIRKNNMLNVNGSLEYKFNKVFSFRSIFGFNFMDQSRDNFDSEITPQARYTGDRKAMLGKMTSSRRTFNNSNVFNYNNTFNKVHRLNLLLGHELYNISYESLDVRMRFFPHGITAEKALNQLGLGEVQDGYPRNDAYESKVVSFFTRANYTYKNRYLFTASLRADGSSKFAPSNRWGYFPAASAAWQISRESFMKGVTTVTDLKLRASYGLAGNNRIKDYMYMGAFMSGANYYLDNKFVNGYYYTDLPNENLKWEKTISRNLGVDMTLFKGLRFSIDAYSNLTDDLLIDLPIPSSSGYSKQLQNVGKTEAKGLEIQFGGVPLRTNDFVWNTDFNIAFNRNKVKRISGWKTSQLYQSGVFNGPPSDYILQEGSPVGLMYGYVTDGFYTVDDFDYDAATKIYTLKSGVVNSSSVVGLAQPGTMKLKDFSGNNNVDAEDQMVIGNANPKFSGGLNNQFKYKNFDLSVFVNFVYGNDVYNASKLEFSNGYSRYTNMLELMNDRWRTVDPDGVKVQWLEGNIVKGAAPEVLSALNADAKIWQPGTTTASGFLPSSWAIEDGSFLRLNNVTLGYTLSNDLLKKLKLYSCRLYVTGTNLALWTNYTGYDPEVDTRRATPLTPSVDYSAYPRSRSFLFGLNLTL</sequence>
<keyword evidence="2 8" id="KW-0813">Transport</keyword>
<dbReference type="SUPFAM" id="SSF56935">
    <property type="entry name" value="Porins"/>
    <property type="match status" value="1"/>
</dbReference>
<keyword evidence="10" id="KW-0732">Signal</keyword>
<keyword evidence="6 8" id="KW-0472">Membrane</keyword>
<evidence type="ECO:0000256" key="9">
    <source>
        <dbReference type="RuleBase" id="RU003357"/>
    </source>
</evidence>
<dbReference type="Proteomes" id="UP001597118">
    <property type="component" value="Unassembled WGS sequence"/>
</dbReference>
<dbReference type="SUPFAM" id="SSF49464">
    <property type="entry name" value="Carboxypeptidase regulatory domain-like"/>
    <property type="match status" value="1"/>
</dbReference>
<gene>
    <name evidence="13" type="ORF">ACFSAH_15500</name>
</gene>
<feature type="signal peptide" evidence="10">
    <location>
        <begin position="1"/>
        <end position="19"/>
    </location>
</feature>
<keyword evidence="4 8" id="KW-0812">Transmembrane</keyword>
<protein>
    <submittedName>
        <fullName evidence="13">SusC/RagA family TonB-linked outer membrane protein</fullName>
    </submittedName>
</protein>
<dbReference type="InterPro" id="IPR023997">
    <property type="entry name" value="TonB-dep_OMP_SusC/RagA_CS"/>
</dbReference>
<proteinExistence type="inferred from homology"/>
<keyword evidence="14" id="KW-1185">Reference proteome</keyword>
<evidence type="ECO:0000256" key="5">
    <source>
        <dbReference type="ARBA" id="ARBA00023077"/>
    </source>
</evidence>
<comment type="subcellular location">
    <subcellularLocation>
        <location evidence="1 8">Cell outer membrane</location>
        <topology evidence="1 8">Multi-pass membrane protein</topology>
    </subcellularLocation>
</comment>
<reference evidence="14" key="1">
    <citation type="journal article" date="2019" name="Int. J. Syst. Evol. Microbiol.">
        <title>The Global Catalogue of Microorganisms (GCM) 10K type strain sequencing project: providing services to taxonomists for standard genome sequencing and annotation.</title>
        <authorList>
            <consortium name="The Broad Institute Genomics Platform"/>
            <consortium name="The Broad Institute Genome Sequencing Center for Infectious Disease"/>
            <person name="Wu L."/>
            <person name="Ma J."/>
        </authorList>
    </citation>
    <scope>NUCLEOTIDE SEQUENCE [LARGE SCALE GENOMIC DNA]</scope>
    <source>
        <strain evidence="14">CCUG 53762</strain>
    </source>
</reference>
<dbReference type="RefSeq" id="WP_379663651.1">
    <property type="nucleotide sequence ID" value="NZ_JBHUDG010000045.1"/>
</dbReference>
<dbReference type="EMBL" id="JBHUDG010000045">
    <property type="protein sequence ID" value="MFD1631282.1"/>
    <property type="molecule type" value="Genomic_DNA"/>
</dbReference>
<comment type="similarity">
    <text evidence="8 9">Belongs to the TonB-dependent receptor family.</text>
</comment>
<keyword evidence="3 8" id="KW-1134">Transmembrane beta strand</keyword>
<evidence type="ECO:0000256" key="6">
    <source>
        <dbReference type="ARBA" id="ARBA00023136"/>
    </source>
</evidence>
<dbReference type="Pfam" id="PF00593">
    <property type="entry name" value="TonB_dep_Rec_b-barrel"/>
    <property type="match status" value="1"/>
</dbReference>
<evidence type="ECO:0000256" key="3">
    <source>
        <dbReference type="ARBA" id="ARBA00022452"/>
    </source>
</evidence>
<dbReference type="Pfam" id="PF07715">
    <property type="entry name" value="Plug"/>
    <property type="match status" value="1"/>
</dbReference>
<feature type="domain" description="TonB-dependent receptor-like beta-barrel" evidence="11">
    <location>
        <begin position="433"/>
        <end position="819"/>
    </location>
</feature>
<accession>A0ABW4IH57</accession>
<dbReference type="NCBIfam" id="TIGR04056">
    <property type="entry name" value="OMP_RagA_SusC"/>
    <property type="match status" value="1"/>
</dbReference>